<protein>
    <recommendedName>
        <fullName evidence="3">Asp23/Gls24 family envelope stress response protein</fullName>
    </recommendedName>
</protein>
<sequence>MNWIDVSYNVNQKYIVTESAILDAINNVFSEIKNSKLISVPRLSFAEDHSNVDVYLDVKISKTPKDSLYSCVAEIVKSVEQSIKLLIDKNPANVQICLVDN</sequence>
<keyword evidence="2" id="KW-1185">Reference proteome</keyword>
<dbReference type="EMBL" id="LR215036">
    <property type="protein sequence ID" value="VEU74419.1"/>
    <property type="molecule type" value="Genomic_DNA"/>
</dbReference>
<evidence type="ECO:0000313" key="1">
    <source>
        <dbReference type="EMBL" id="VEU74419.1"/>
    </source>
</evidence>
<gene>
    <name evidence="1" type="ORF">NCTC10181_00256</name>
</gene>
<organism evidence="1 2">
    <name type="scientific">Mycoplasmopsis citelli</name>
    <dbReference type="NCBI Taxonomy" id="171281"/>
    <lineage>
        <taxon>Bacteria</taxon>
        <taxon>Bacillati</taxon>
        <taxon>Mycoplasmatota</taxon>
        <taxon>Mycoplasmoidales</taxon>
        <taxon>Metamycoplasmataceae</taxon>
        <taxon>Mycoplasmopsis</taxon>
    </lineage>
</organism>
<dbReference type="AlphaFoldDB" id="A0A449B1D5"/>
<proteinExistence type="predicted"/>
<dbReference type="KEGG" id="mcit:NCTC10181_00256"/>
<reference evidence="1 2" key="1">
    <citation type="submission" date="2019-01" db="EMBL/GenBank/DDBJ databases">
        <authorList>
            <consortium name="Pathogen Informatics"/>
        </authorList>
    </citation>
    <scope>NUCLEOTIDE SEQUENCE [LARGE SCALE GENOMIC DNA]</scope>
    <source>
        <strain evidence="1 2">NCTC10181</strain>
    </source>
</reference>
<dbReference type="Proteomes" id="UP000290985">
    <property type="component" value="Chromosome"/>
</dbReference>
<dbReference type="InterPro" id="IPR054781">
    <property type="entry name" value="Asp23-rel"/>
</dbReference>
<dbReference type="RefSeq" id="WP_129725251.1">
    <property type="nucleotide sequence ID" value="NZ_LR215036.1"/>
</dbReference>
<evidence type="ECO:0008006" key="3">
    <source>
        <dbReference type="Google" id="ProtNLM"/>
    </source>
</evidence>
<dbReference type="OrthoDB" id="399374at2"/>
<evidence type="ECO:0000313" key="2">
    <source>
        <dbReference type="Proteomes" id="UP000290985"/>
    </source>
</evidence>
<accession>A0A449B1D5</accession>
<dbReference type="NCBIfam" id="NF045836">
    <property type="entry name" value="MMB_0454_fam"/>
    <property type="match status" value="1"/>
</dbReference>
<name>A0A449B1D5_9BACT</name>